<protein>
    <submittedName>
        <fullName evidence="2">Uncharacterized protein</fullName>
    </submittedName>
</protein>
<keyword evidence="1" id="KW-0472">Membrane</keyword>
<gene>
    <name evidence="2" type="ORF">Metlim_0169</name>
</gene>
<keyword evidence="1" id="KW-1133">Transmembrane helix</keyword>
<dbReference type="InterPro" id="IPR008929">
    <property type="entry name" value="Chondroitin_lyas"/>
</dbReference>
<dbReference type="Proteomes" id="UP000005741">
    <property type="component" value="Chromosome"/>
</dbReference>
<evidence type="ECO:0000313" key="3">
    <source>
        <dbReference type="Proteomes" id="UP000005741"/>
    </source>
</evidence>
<keyword evidence="1" id="KW-0812">Transmembrane</keyword>
<proteinExistence type="predicted"/>
<dbReference type="RefSeq" id="WP_004075913.1">
    <property type="nucleotide sequence ID" value="NZ_CM001436.1"/>
</dbReference>
<dbReference type="SUPFAM" id="SSF48230">
    <property type="entry name" value="Chondroitin AC/alginate lyase"/>
    <property type="match status" value="1"/>
</dbReference>
<dbReference type="EMBL" id="CM001436">
    <property type="protein sequence ID" value="EHQ34322.1"/>
    <property type="molecule type" value="Genomic_DNA"/>
</dbReference>
<keyword evidence="3" id="KW-1185">Reference proteome</keyword>
<sequence length="884" mass="100263">MNSKKDLPISFRLCPIILLTIIFSQVQVSEAQLNHPCLIFDDITEVPGYQYRSSEPWNTWESYIISRADYSLEMDFSVPEWQNYDKISYRAGFARDLGLAYQITGDEKYAGKAAEALFNIDLGDQEPWSRSSAVRDYGLTYDWIQSYLDEEMDRIIRNKYAAFVDSAYHELNSNGGNTEYISFSDYHGQAYPNVAVAGVVLSDFTNPDNIPLNSGPGEWVKTGTEYLFIDDKLHSYNIPLINFGFDNVSGKNYLGAYKSYVIESLLWWFQIYSHYYGRNIFEEYPLSKKIVTSEIWETLPNGYMNNCVTSGNTLKTYHRGILNLLDDVDKAIVLDYLKKTEAKNILLYSSENSEMPDLYYYIVSDNFDNMKSSPPPWKSYLNAGSSYQVFRENWEEDSDWLSLVTFNGRTNSNRDSAHHDQLSFEYFSCGDLLLADAGENKYVLDRYYGQYAYHHNGISLEDADNPHPVSEWSDSRSRGVYKGNVNGVLTPVNVKNIVETSWISTLGAEEMISKVIGDVWADYYSVSPPVYYERTIIYPFNDYFIIIDYFDGNSDRMYWNVFRPSGLAIVPTLDINGDGIFSEDETGYIPGELKIGTSGYDWLSLPYKRETATGIITDNITWSVTNPYGKRVNMNIFSSPASDIIITKNIGRIAGYTYQSEVFSPVVYFKSPSSEDFNRITLLNSGYENEVLNSAETLKVSGSGSAVKVFSGSETDYIYSGEGSCVFDRYNTDADIVFIRKSTDNPYEYYLFFGGSYLGMDGSDLFLFNEDNSGKYMNFCGMSGELKSVIIDGIEITGEDVSNSGCIYFPDSGNSSHIIEINLGNKKISVIYFDNFRSDYILGSEGANDPAVSRKFAGISFYLLLSGFNLALLVFLISFRRSSL</sequence>
<name>H1YZR0_9EURY</name>
<evidence type="ECO:0000313" key="2">
    <source>
        <dbReference type="EMBL" id="EHQ34322.1"/>
    </source>
</evidence>
<dbReference type="Gene3D" id="1.50.10.100">
    <property type="entry name" value="Chondroitin AC/alginate lyase"/>
    <property type="match status" value="1"/>
</dbReference>
<dbReference type="HOGENOM" id="CLU_325884_0_0_2"/>
<reference evidence="2 3" key="1">
    <citation type="submission" date="2011-10" db="EMBL/GenBank/DDBJ databases">
        <title>The Improved High-Quality Draft genome of Methanoplanus limicola DSM 2279.</title>
        <authorList>
            <consortium name="US DOE Joint Genome Institute (JGI-PGF)"/>
            <person name="Lucas S."/>
            <person name="Copeland A."/>
            <person name="Lapidus A."/>
            <person name="Glavina del Rio T."/>
            <person name="Dalin E."/>
            <person name="Tice H."/>
            <person name="Bruce D."/>
            <person name="Goodwin L."/>
            <person name="Pitluck S."/>
            <person name="Peters L."/>
            <person name="Mikhailova N."/>
            <person name="Lu M."/>
            <person name="Kyrpides N."/>
            <person name="Mavromatis K."/>
            <person name="Ivanova N."/>
            <person name="Markowitz V."/>
            <person name="Cheng J.-F."/>
            <person name="Hugenholtz P."/>
            <person name="Woyke T."/>
            <person name="Wu D."/>
            <person name="Wirth R."/>
            <person name="Brambilla E.-M."/>
            <person name="Klenk H.-P."/>
            <person name="Eisen J.A."/>
        </authorList>
    </citation>
    <scope>NUCLEOTIDE SEQUENCE [LARGE SCALE GENOMIC DNA]</scope>
    <source>
        <strain evidence="2 3">DSM 2279</strain>
    </source>
</reference>
<dbReference type="InParanoid" id="H1YZR0"/>
<organism evidence="2 3">
    <name type="scientific">Methanoplanus limicola DSM 2279</name>
    <dbReference type="NCBI Taxonomy" id="937775"/>
    <lineage>
        <taxon>Archaea</taxon>
        <taxon>Methanobacteriati</taxon>
        <taxon>Methanobacteriota</taxon>
        <taxon>Stenosarchaea group</taxon>
        <taxon>Methanomicrobia</taxon>
        <taxon>Methanomicrobiales</taxon>
        <taxon>Methanomicrobiaceae</taxon>
        <taxon>Methanoplanus</taxon>
    </lineage>
</organism>
<evidence type="ECO:0000256" key="1">
    <source>
        <dbReference type="SAM" id="Phobius"/>
    </source>
</evidence>
<dbReference type="AlphaFoldDB" id="H1YZR0"/>
<accession>H1YZR0</accession>
<feature type="transmembrane region" description="Helical" evidence="1">
    <location>
        <begin position="859"/>
        <end position="879"/>
    </location>
</feature>
<dbReference type="OrthoDB" id="113401at2157"/>
<dbReference type="Gene3D" id="2.70.98.70">
    <property type="match status" value="1"/>
</dbReference>